<dbReference type="SUPFAM" id="SSF51126">
    <property type="entry name" value="Pectin lyase-like"/>
    <property type="match status" value="1"/>
</dbReference>
<dbReference type="AlphaFoldDB" id="I2GNV7"/>
<dbReference type="InterPro" id="IPR026444">
    <property type="entry name" value="Secre_tail"/>
</dbReference>
<keyword evidence="5" id="KW-1185">Reference proteome</keyword>
<feature type="signal peptide" evidence="1">
    <location>
        <begin position="1"/>
        <end position="20"/>
    </location>
</feature>
<evidence type="ECO:0000259" key="2">
    <source>
        <dbReference type="Pfam" id="PF13229"/>
    </source>
</evidence>
<dbReference type="STRING" id="1185876.BN8_04854"/>
<dbReference type="Pfam" id="PF13229">
    <property type="entry name" value="Beta_helix"/>
    <property type="match status" value="1"/>
</dbReference>
<dbReference type="Proteomes" id="UP000009309">
    <property type="component" value="Unassembled WGS sequence"/>
</dbReference>
<keyword evidence="1" id="KW-0732">Signal</keyword>
<evidence type="ECO:0008006" key="6">
    <source>
        <dbReference type="Google" id="ProtNLM"/>
    </source>
</evidence>
<reference evidence="4 5" key="1">
    <citation type="journal article" date="2012" name="J. Bacteriol.">
        <title>Genome Sequence of the Filamentous Bacterium Fibrisoma limi BUZ 3T.</title>
        <authorList>
            <person name="Filippini M."/>
            <person name="Qi W."/>
            <person name="Jaenicke S."/>
            <person name="Goesmann A."/>
            <person name="Smits T.H."/>
            <person name="Bagheri H.C."/>
        </authorList>
    </citation>
    <scope>NUCLEOTIDE SEQUENCE [LARGE SCALE GENOMIC DNA]</scope>
    <source>
        <strain evidence="5">BUZ 3T</strain>
    </source>
</reference>
<sequence length="539" mass="57356">MAMRIFISIFCIMYVQMSIAQVCNCTYTITKTGSYDGKTLKIGPGATVCIQAGKYNYLRLNNFVGAPDNPIKFVNCGGLVDVNYPTGSTTGIAIQGSRYFQITGTGTPGLEYGIRISATGSGISGLNITGKSSDCEVDHLEVSNAGFAGIMIKTDPTCDVSTQRSSFAMYNVKVHHNYVHDVKGEGLYIGNSFWNSGQSRSCNGASVKVLPHNIYGLEISYNRTVNTGCEGIQYACAPESQVHHNTVYNSGIDPFDPYQDNGVQIGGGVSGGFYNNTIQKAKGIGLIIVGHLGPNRIYNNTIAETGSNGIFVDERPGSLANVEVALVNNTIFSTREEGIKLYNETQTTTIINNAVVMVAGNKYLSTLNSKVRFTTLNNYTSASAGEAKFVNASGGDLRVASGSPLINTGQNTSRYGVVTDLDDRARPQGGTYDIGAYESGQSGARQGVKSEAVAAAESAVVLVRAYPSPATDQLVVRLSNEELIEQVSIVDGNGRELGRHTASTPASELSIPVGQLGKGIYLLRVGTASRQYGGRFLKD</sequence>
<dbReference type="NCBIfam" id="TIGR04183">
    <property type="entry name" value="Por_Secre_tail"/>
    <property type="match status" value="1"/>
</dbReference>
<dbReference type="InterPro" id="IPR059226">
    <property type="entry name" value="Choice_anch_Q_dom"/>
</dbReference>
<comment type="caution">
    <text evidence="4">The sequence shown here is derived from an EMBL/GenBank/DDBJ whole genome shotgun (WGS) entry which is preliminary data.</text>
</comment>
<dbReference type="InterPro" id="IPR011050">
    <property type="entry name" value="Pectin_lyase_fold/virulence"/>
</dbReference>
<dbReference type="SMART" id="SM00710">
    <property type="entry name" value="PbH1"/>
    <property type="match status" value="6"/>
</dbReference>
<gene>
    <name evidence="4" type="ORF">BN8_04854</name>
</gene>
<dbReference type="eggNOG" id="COG4099">
    <property type="taxonomic scope" value="Bacteria"/>
</dbReference>
<dbReference type="InterPro" id="IPR039448">
    <property type="entry name" value="Beta_helix"/>
</dbReference>
<proteinExistence type="predicted"/>
<dbReference type="InterPro" id="IPR006626">
    <property type="entry name" value="PbH1"/>
</dbReference>
<organism evidence="4 5">
    <name type="scientific">Fibrisoma limi BUZ 3</name>
    <dbReference type="NCBI Taxonomy" id="1185876"/>
    <lineage>
        <taxon>Bacteria</taxon>
        <taxon>Pseudomonadati</taxon>
        <taxon>Bacteroidota</taxon>
        <taxon>Cytophagia</taxon>
        <taxon>Cytophagales</taxon>
        <taxon>Spirosomataceae</taxon>
        <taxon>Fibrisoma</taxon>
    </lineage>
</organism>
<evidence type="ECO:0000313" key="5">
    <source>
        <dbReference type="Proteomes" id="UP000009309"/>
    </source>
</evidence>
<dbReference type="EMBL" id="CAIT01000009">
    <property type="protein sequence ID" value="CCH55585.1"/>
    <property type="molecule type" value="Genomic_DNA"/>
</dbReference>
<evidence type="ECO:0000256" key="1">
    <source>
        <dbReference type="SAM" id="SignalP"/>
    </source>
</evidence>
<dbReference type="InterPro" id="IPR012334">
    <property type="entry name" value="Pectin_lyas_fold"/>
</dbReference>
<protein>
    <recommendedName>
        <fullName evidence="6">Secretion system C-terminal sorting domain-containing protein</fullName>
    </recommendedName>
</protein>
<evidence type="ECO:0000259" key="3">
    <source>
        <dbReference type="Pfam" id="PF18962"/>
    </source>
</evidence>
<dbReference type="Pfam" id="PF18962">
    <property type="entry name" value="Por_Secre_tail"/>
    <property type="match status" value="1"/>
</dbReference>
<feature type="domain" description="Secretion system C-terminal sorting" evidence="3">
    <location>
        <begin position="466"/>
        <end position="530"/>
    </location>
</feature>
<accession>I2GNV7</accession>
<feature type="domain" description="Right handed beta helix" evidence="2">
    <location>
        <begin position="260"/>
        <end position="356"/>
    </location>
</feature>
<name>I2GNV7_9BACT</name>
<evidence type="ECO:0000313" key="4">
    <source>
        <dbReference type="EMBL" id="CCH55585.1"/>
    </source>
</evidence>
<dbReference type="NCBIfam" id="NF041518">
    <property type="entry name" value="choice_anch_Q"/>
    <property type="match status" value="1"/>
</dbReference>
<dbReference type="Gene3D" id="2.160.20.10">
    <property type="entry name" value="Single-stranded right-handed beta-helix, Pectin lyase-like"/>
    <property type="match status" value="1"/>
</dbReference>
<feature type="chain" id="PRO_5003658627" description="Secretion system C-terminal sorting domain-containing protein" evidence="1">
    <location>
        <begin position="21"/>
        <end position="539"/>
    </location>
</feature>